<dbReference type="InterPro" id="IPR027417">
    <property type="entry name" value="P-loop_NTPase"/>
</dbReference>
<dbReference type="InterPro" id="IPR002182">
    <property type="entry name" value="NB-ARC"/>
</dbReference>
<dbReference type="AlphaFoldDB" id="A0A428W4H0"/>
<dbReference type="PANTHER" id="PTHR47691:SF3">
    <property type="entry name" value="HTH-TYPE TRANSCRIPTIONAL REGULATOR RV0890C-RELATED"/>
    <property type="match status" value="1"/>
</dbReference>
<keyword evidence="4" id="KW-1185">Reference proteome</keyword>
<dbReference type="PANTHER" id="PTHR47691">
    <property type="entry name" value="REGULATOR-RELATED"/>
    <property type="match status" value="1"/>
</dbReference>
<dbReference type="Proteomes" id="UP000286716">
    <property type="component" value="Unassembled WGS sequence"/>
</dbReference>
<dbReference type="SMART" id="SM00028">
    <property type="entry name" value="TPR"/>
    <property type="match status" value="5"/>
</dbReference>
<dbReference type="InterPro" id="IPR041617">
    <property type="entry name" value="TPR_MalT"/>
</dbReference>
<feature type="domain" description="MalT-like TPR region" evidence="2">
    <location>
        <begin position="493"/>
        <end position="686"/>
    </location>
</feature>
<proteinExistence type="predicted"/>
<dbReference type="EMBL" id="QHHU01000063">
    <property type="protein sequence ID" value="RSM37966.1"/>
    <property type="molecule type" value="Genomic_DNA"/>
</dbReference>
<accession>A0A428W4H0</accession>
<dbReference type="GO" id="GO:0043531">
    <property type="term" value="F:ADP binding"/>
    <property type="evidence" value="ECO:0007669"/>
    <property type="project" value="InterPro"/>
</dbReference>
<evidence type="ECO:0000259" key="1">
    <source>
        <dbReference type="Pfam" id="PF00931"/>
    </source>
</evidence>
<organism evidence="3 4">
    <name type="scientific">Amycolatopsis balhimycina DSM 5908</name>
    <dbReference type="NCBI Taxonomy" id="1081091"/>
    <lineage>
        <taxon>Bacteria</taxon>
        <taxon>Bacillati</taxon>
        <taxon>Actinomycetota</taxon>
        <taxon>Actinomycetes</taxon>
        <taxon>Pseudonocardiales</taxon>
        <taxon>Pseudonocardiaceae</taxon>
        <taxon>Amycolatopsis</taxon>
    </lineage>
</organism>
<dbReference type="OrthoDB" id="581105at2"/>
<feature type="domain" description="NB-ARC" evidence="1">
    <location>
        <begin position="68"/>
        <end position="214"/>
    </location>
</feature>
<sequence length="710" mass="77791">MPAAETDPVHHVSLTGSADLRASRAEPRVPRQLPLAIKDFTGRAEHIATLDALLPAEDEGIGTGAVVISAVDGTAGIGKTTLAVWWAHRVQGRFPDGTLHANLRGYGAGDPARPGEVLEGFLRVLGLRAEQIPMGVEAQAGMFRSLLAGRRMLIVLDNANHADQVRPLLPGTPGCVVVVTSRESLTGLVVTEAATRLTLDLLSEVEAVELVTSILGPVRAAAEPDAIRELVRYCARLPLALRIAAGQATNPRVTVGDVVGELSDERLRLDTLSQDADERAAVRAVFDWSYRRLPAEPARVFRRLGLHPGEEFSVEAAAAVAELDLPGARRVLAALAAAHMIEPAAGHRRYRFHDLLRAYAADRAEHDDAPAERERARTALLTWYAHHAKTALGILFPAHRDWDPALRLATHARPEIELRGCEETWAWTDLEVDNLVAATRAADQHDEMPLTLLLVTTTAMILHRRGRWDDLFDLYSRALAAARRSGDRRAGLETLINLGETFQLLGQWQDADGVLQTALNMARELKDPWREATALLQLGNGCTAQRQYTQARNYLLAALPLTPGAQHGRIEAQTEVVLSRVFFGLGDYQEALRHARRCLALSRQAGDHEGQVHSLCGMAKIHHRLGEHQRAIEQCEQALGVASLQFFPTLVADTLDTLGIVLQATGDTARAIDCWREALRIYDDCNPEAGKYVRERIHALEDESSMPPEE</sequence>
<protein>
    <submittedName>
        <fullName evidence="3">Uncharacterized protein</fullName>
    </submittedName>
</protein>
<dbReference type="Gene3D" id="1.25.40.10">
    <property type="entry name" value="Tetratricopeptide repeat domain"/>
    <property type="match status" value="2"/>
</dbReference>
<evidence type="ECO:0000259" key="2">
    <source>
        <dbReference type="Pfam" id="PF17874"/>
    </source>
</evidence>
<gene>
    <name evidence="3" type="ORF">DMA12_34960</name>
</gene>
<reference evidence="3 4" key="1">
    <citation type="submission" date="2018-05" db="EMBL/GenBank/DDBJ databases">
        <title>Evolution of GPA BGCs.</title>
        <authorList>
            <person name="Waglechner N."/>
            <person name="Wright G.D."/>
        </authorList>
    </citation>
    <scope>NUCLEOTIDE SEQUENCE [LARGE SCALE GENOMIC DNA]</scope>
    <source>
        <strain evidence="3 4">DSM 5908</strain>
    </source>
</reference>
<evidence type="ECO:0000313" key="3">
    <source>
        <dbReference type="EMBL" id="RSM37966.1"/>
    </source>
</evidence>
<dbReference type="Pfam" id="PF00931">
    <property type="entry name" value="NB-ARC"/>
    <property type="match status" value="1"/>
</dbReference>
<dbReference type="PRINTS" id="PR00364">
    <property type="entry name" value="DISEASERSIST"/>
</dbReference>
<dbReference type="Pfam" id="PF17874">
    <property type="entry name" value="TPR_MalT"/>
    <property type="match status" value="1"/>
</dbReference>
<dbReference type="InterPro" id="IPR011990">
    <property type="entry name" value="TPR-like_helical_dom_sf"/>
</dbReference>
<evidence type="ECO:0000313" key="4">
    <source>
        <dbReference type="Proteomes" id="UP000286716"/>
    </source>
</evidence>
<dbReference type="InterPro" id="IPR019734">
    <property type="entry name" value="TPR_rpt"/>
</dbReference>
<dbReference type="SUPFAM" id="SSF52540">
    <property type="entry name" value="P-loop containing nucleoside triphosphate hydrolases"/>
    <property type="match status" value="1"/>
</dbReference>
<dbReference type="Gene3D" id="3.40.50.300">
    <property type="entry name" value="P-loop containing nucleotide triphosphate hydrolases"/>
    <property type="match status" value="1"/>
</dbReference>
<name>A0A428W4H0_AMYBA</name>
<comment type="caution">
    <text evidence="3">The sequence shown here is derived from an EMBL/GenBank/DDBJ whole genome shotgun (WGS) entry which is preliminary data.</text>
</comment>
<dbReference type="SUPFAM" id="SSF48452">
    <property type="entry name" value="TPR-like"/>
    <property type="match status" value="1"/>
</dbReference>